<reference evidence="15" key="1">
    <citation type="submission" date="2025-08" db="UniProtKB">
        <authorList>
            <consortium name="RefSeq"/>
        </authorList>
    </citation>
    <scope>IDENTIFICATION</scope>
</reference>
<organism evidence="14 15">
    <name type="scientific">Microcaecilia unicolor</name>
    <dbReference type="NCBI Taxonomy" id="1415580"/>
    <lineage>
        <taxon>Eukaryota</taxon>
        <taxon>Metazoa</taxon>
        <taxon>Chordata</taxon>
        <taxon>Craniata</taxon>
        <taxon>Vertebrata</taxon>
        <taxon>Euteleostomi</taxon>
        <taxon>Amphibia</taxon>
        <taxon>Gymnophiona</taxon>
        <taxon>Siphonopidae</taxon>
        <taxon>Microcaecilia</taxon>
    </lineage>
</organism>
<dbReference type="FunFam" id="1.10.510.10:FF:000212">
    <property type="entry name" value="Tyrosine-protein kinase"/>
    <property type="match status" value="1"/>
</dbReference>
<dbReference type="InterPro" id="IPR008266">
    <property type="entry name" value="Tyr_kinase_AS"/>
</dbReference>
<keyword evidence="4 10" id="KW-0418">Kinase</keyword>
<name>A0A6P7WQU9_9AMPH</name>
<dbReference type="Gene3D" id="1.10.510.10">
    <property type="entry name" value="Transferase(Phosphotransferase) domain 1"/>
    <property type="match status" value="1"/>
</dbReference>
<dbReference type="FunFam" id="3.30.200.20:FF:000089">
    <property type="entry name" value="Tyrosine-protein kinase"/>
    <property type="match status" value="1"/>
</dbReference>
<dbReference type="InterPro" id="IPR001245">
    <property type="entry name" value="Ser-Thr/Tyr_kinase_cat_dom"/>
</dbReference>
<evidence type="ECO:0000259" key="12">
    <source>
        <dbReference type="PROSITE" id="PS50001"/>
    </source>
</evidence>
<evidence type="ECO:0000313" key="14">
    <source>
        <dbReference type="Proteomes" id="UP000515156"/>
    </source>
</evidence>
<dbReference type="GeneID" id="115457467"/>
<dbReference type="InterPro" id="IPR020635">
    <property type="entry name" value="Tyr_kinase_cat_dom"/>
</dbReference>
<keyword evidence="5 9" id="KW-0067">ATP-binding</keyword>
<evidence type="ECO:0000256" key="7">
    <source>
        <dbReference type="ARBA" id="ARBA00051245"/>
    </source>
</evidence>
<sequence>MEQSDARQYSSGTDLLRGEIVPNTMLGHWVSTGSEGRVSPNTMLGHWSPSSPRMSHPSLQKHTRTNGYGDVKPIQLPPPLPLVPALHRPLSQQDWYYGAIPRQETRSLLTSDGDFLVRESHGKPGEYVLSVLAEGQCKHFIIQCISNEYLFEPAGKGFPTIPLLINHHVKNRQVLTKKSQVSLRTPVTKAKWILDHDDVLLGELLGCGNFGEVYSGRLAYDNTPVAVKTCRECLPPEMKNKFLLEARILRKYDHPNIVKLIGVCPGKQPIYIVMELVPGGDFLTFLRREGTRLWIKDLLQFAEQAAAGMAYLESQHCIHRDLAARNVLVGEGSVLKISDFGMSRQEEDGVYSSSGGIKHIPIKWTAPEALKYGRYSTESDVWSYGILLWEMFSFGATPYTGMSNQQTLSQVERGFRMQAPKNCPPEVYELMLMCWDANPSQRPKFYEILQEVVKLNLRLN</sequence>
<evidence type="ECO:0000256" key="6">
    <source>
        <dbReference type="ARBA" id="ARBA00023137"/>
    </source>
</evidence>
<dbReference type="EC" id="2.7.10.2" evidence="10"/>
<evidence type="ECO:0000256" key="4">
    <source>
        <dbReference type="ARBA" id="ARBA00022777"/>
    </source>
</evidence>
<evidence type="ECO:0000256" key="3">
    <source>
        <dbReference type="ARBA" id="ARBA00022741"/>
    </source>
</evidence>
<dbReference type="RefSeq" id="XP_030042743.1">
    <property type="nucleotide sequence ID" value="XM_030186883.1"/>
</dbReference>
<feature type="domain" description="Protein kinase" evidence="13">
    <location>
        <begin position="199"/>
        <end position="459"/>
    </location>
</feature>
<dbReference type="SMART" id="SM00219">
    <property type="entry name" value="TyrKc"/>
    <property type="match status" value="1"/>
</dbReference>
<dbReference type="KEGG" id="muo:115457467"/>
<dbReference type="InterPro" id="IPR011009">
    <property type="entry name" value="Kinase-like_dom_sf"/>
</dbReference>
<dbReference type="GO" id="GO:0005524">
    <property type="term" value="F:ATP binding"/>
    <property type="evidence" value="ECO:0007669"/>
    <property type="project" value="UniProtKB-UniRule"/>
</dbReference>
<dbReference type="InterPro" id="IPR000980">
    <property type="entry name" value="SH2"/>
</dbReference>
<dbReference type="InterPro" id="IPR036860">
    <property type="entry name" value="SH2_dom_sf"/>
</dbReference>
<evidence type="ECO:0000313" key="15">
    <source>
        <dbReference type="RefSeq" id="XP_030042743.1"/>
    </source>
</evidence>
<dbReference type="PRINTS" id="PR00401">
    <property type="entry name" value="SH2DOMAIN"/>
</dbReference>
<feature type="compositionally biased region" description="Polar residues" evidence="11">
    <location>
        <begin position="48"/>
        <end position="58"/>
    </location>
</feature>
<evidence type="ECO:0000256" key="11">
    <source>
        <dbReference type="SAM" id="MobiDB-lite"/>
    </source>
</evidence>
<keyword evidence="14" id="KW-1185">Reference proteome</keyword>
<feature type="domain" description="SH2" evidence="12">
    <location>
        <begin position="95"/>
        <end position="187"/>
    </location>
</feature>
<dbReference type="Gene3D" id="3.30.200.20">
    <property type="entry name" value="Phosphorylase Kinase, domain 1"/>
    <property type="match status" value="1"/>
</dbReference>
<evidence type="ECO:0000259" key="13">
    <source>
        <dbReference type="PROSITE" id="PS50011"/>
    </source>
</evidence>
<evidence type="ECO:0000256" key="9">
    <source>
        <dbReference type="PROSITE-ProRule" id="PRU10141"/>
    </source>
</evidence>
<dbReference type="PROSITE" id="PS50001">
    <property type="entry name" value="SH2"/>
    <property type="match status" value="1"/>
</dbReference>
<dbReference type="InterPro" id="IPR000719">
    <property type="entry name" value="Prot_kinase_dom"/>
</dbReference>
<evidence type="ECO:0000256" key="1">
    <source>
        <dbReference type="ARBA" id="ARBA00022553"/>
    </source>
</evidence>
<dbReference type="AlphaFoldDB" id="A0A6P7WQU9"/>
<feature type="binding site" evidence="9">
    <location>
        <position position="228"/>
    </location>
    <ligand>
        <name>ATP</name>
        <dbReference type="ChEBI" id="CHEBI:30616"/>
    </ligand>
</feature>
<keyword evidence="2 10" id="KW-0808">Transferase</keyword>
<evidence type="ECO:0000256" key="8">
    <source>
        <dbReference type="PROSITE-ProRule" id="PRU00191"/>
    </source>
</evidence>
<proteinExistence type="inferred from homology"/>
<comment type="catalytic activity">
    <reaction evidence="7 10">
        <text>L-tyrosyl-[protein] + ATP = O-phospho-L-tyrosyl-[protein] + ADP + H(+)</text>
        <dbReference type="Rhea" id="RHEA:10596"/>
        <dbReference type="Rhea" id="RHEA-COMP:10136"/>
        <dbReference type="Rhea" id="RHEA-COMP:20101"/>
        <dbReference type="ChEBI" id="CHEBI:15378"/>
        <dbReference type="ChEBI" id="CHEBI:30616"/>
        <dbReference type="ChEBI" id="CHEBI:46858"/>
        <dbReference type="ChEBI" id="CHEBI:61978"/>
        <dbReference type="ChEBI" id="CHEBI:456216"/>
        <dbReference type="EC" id="2.7.10.2"/>
    </reaction>
</comment>
<dbReference type="PROSITE" id="PS00109">
    <property type="entry name" value="PROTEIN_KINASE_TYR"/>
    <property type="match status" value="1"/>
</dbReference>
<dbReference type="Pfam" id="PF00017">
    <property type="entry name" value="SH2"/>
    <property type="match status" value="1"/>
</dbReference>
<evidence type="ECO:0000256" key="10">
    <source>
        <dbReference type="RuleBase" id="RU362096"/>
    </source>
</evidence>
<dbReference type="InParanoid" id="A0A6P7WQU9"/>
<dbReference type="SMART" id="SM00252">
    <property type="entry name" value="SH2"/>
    <property type="match status" value="1"/>
</dbReference>
<gene>
    <name evidence="15" type="primary">LOC115457467</name>
</gene>
<dbReference type="Pfam" id="PF07714">
    <property type="entry name" value="PK_Tyr_Ser-Thr"/>
    <property type="match status" value="1"/>
</dbReference>
<dbReference type="SUPFAM" id="SSF56112">
    <property type="entry name" value="Protein kinase-like (PK-like)"/>
    <property type="match status" value="1"/>
</dbReference>
<keyword evidence="3 9" id="KW-0547">Nucleotide-binding</keyword>
<dbReference type="Gene3D" id="3.30.505.10">
    <property type="entry name" value="SH2 domain"/>
    <property type="match status" value="1"/>
</dbReference>
<dbReference type="InterPro" id="IPR035849">
    <property type="entry name" value="Fes/Fps/Fer_SH2"/>
</dbReference>
<dbReference type="PROSITE" id="PS50011">
    <property type="entry name" value="PROTEIN_KINASE_DOM"/>
    <property type="match status" value="1"/>
</dbReference>
<dbReference type="PRINTS" id="PR00109">
    <property type="entry name" value="TYRKINASE"/>
</dbReference>
<protein>
    <recommendedName>
        <fullName evidence="10">Tyrosine-protein kinase</fullName>
        <ecNumber evidence="10">2.7.10.2</ecNumber>
    </recommendedName>
</protein>
<dbReference type="PANTHER" id="PTHR24418">
    <property type="entry name" value="TYROSINE-PROTEIN KINASE"/>
    <property type="match status" value="1"/>
</dbReference>
<dbReference type="CDD" id="cd10361">
    <property type="entry name" value="SH2_Fps_family"/>
    <property type="match status" value="1"/>
</dbReference>
<comment type="similarity">
    <text evidence="10">Belongs to the protein kinase superfamily. Tyr protein kinase family.</text>
</comment>
<accession>A0A6P7WQU9</accession>
<keyword evidence="6 10" id="KW-0829">Tyrosine-protein kinase</keyword>
<dbReference type="InterPro" id="IPR050198">
    <property type="entry name" value="Non-receptor_tyrosine_kinases"/>
</dbReference>
<dbReference type="PROSITE" id="PS00107">
    <property type="entry name" value="PROTEIN_KINASE_ATP"/>
    <property type="match status" value="1"/>
</dbReference>
<dbReference type="GO" id="GO:0004715">
    <property type="term" value="F:non-membrane spanning protein tyrosine kinase activity"/>
    <property type="evidence" value="ECO:0007669"/>
    <property type="project" value="UniProtKB-EC"/>
</dbReference>
<evidence type="ECO:0000256" key="5">
    <source>
        <dbReference type="ARBA" id="ARBA00022840"/>
    </source>
</evidence>
<dbReference type="InterPro" id="IPR017441">
    <property type="entry name" value="Protein_kinase_ATP_BS"/>
</dbReference>
<keyword evidence="8" id="KW-0727">SH2 domain</keyword>
<feature type="region of interest" description="Disordered" evidence="11">
    <location>
        <begin position="48"/>
        <end position="67"/>
    </location>
</feature>
<dbReference type="Proteomes" id="UP000515156">
    <property type="component" value="Chromosome 14"/>
</dbReference>
<evidence type="ECO:0000256" key="2">
    <source>
        <dbReference type="ARBA" id="ARBA00022679"/>
    </source>
</evidence>
<dbReference type="OrthoDB" id="546826at2759"/>
<dbReference type="SUPFAM" id="SSF55550">
    <property type="entry name" value="SH2 domain"/>
    <property type="match status" value="1"/>
</dbReference>
<keyword evidence="1" id="KW-0597">Phosphoprotein</keyword>